<organism evidence="2 3">
    <name type="scientific">Gardnerella vaginalis</name>
    <dbReference type="NCBI Taxonomy" id="2702"/>
    <lineage>
        <taxon>Bacteria</taxon>
        <taxon>Bacillati</taxon>
        <taxon>Actinomycetota</taxon>
        <taxon>Actinomycetes</taxon>
        <taxon>Bifidobacteriales</taxon>
        <taxon>Bifidobacteriaceae</taxon>
        <taxon>Gardnerella</taxon>
    </lineage>
</organism>
<reference evidence="2 3" key="1">
    <citation type="submission" date="2016-01" db="EMBL/GenBank/DDBJ databases">
        <authorList>
            <person name="Oliw E.H."/>
        </authorList>
    </citation>
    <scope>NUCLEOTIDE SEQUENCE [LARGE SCALE GENOMIC DNA]</scope>
    <source>
        <strain evidence="2 3">GED7760B</strain>
    </source>
</reference>
<evidence type="ECO:0000313" key="2">
    <source>
        <dbReference type="EMBL" id="KXA17360.1"/>
    </source>
</evidence>
<gene>
    <name evidence="2" type="ORF">HMPREF3216_01251</name>
</gene>
<accession>A0A133NM39</accession>
<sequence length="43" mass="5515">MRDMLFVACRAFYFMYFFDYFLTFFARFFRFVIFECLCLNITF</sequence>
<keyword evidence="1" id="KW-0472">Membrane</keyword>
<feature type="transmembrane region" description="Helical" evidence="1">
    <location>
        <begin position="12"/>
        <end position="33"/>
    </location>
</feature>
<dbReference type="EMBL" id="LRQA01000058">
    <property type="protein sequence ID" value="KXA17360.1"/>
    <property type="molecule type" value="Genomic_DNA"/>
</dbReference>
<evidence type="ECO:0000256" key="1">
    <source>
        <dbReference type="SAM" id="Phobius"/>
    </source>
</evidence>
<keyword evidence="1" id="KW-0812">Transmembrane</keyword>
<name>A0A133NM39_GARVA</name>
<evidence type="ECO:0000313" key="3">
    <source>
        <dbReference type="Proteomes" id="UP000070558"/>
    </source>
</evidence>
<keyword evidence="1" id="KW-1133">Transmembrane helix</keyword>
<dbReference type="AlphaFoldDB" id="A0A133NM39"/>
<protein>
    <submittedName>
        <fullName evidence="2">Uncharacterized protein</fullName>
    </submittedName>
</protein>
<dbReference type="PATRIC" id="fig|2702.99.peg.1218"/>
<dbReference type="Proteomes" id="UP000070558">
    <property type="component" value="Unassembled WGS sequence"/>
</dbReference>
<proteinExistence type="predicted"/>
<comment type="caution">
    <text evidence="2">The sequence shown here is derived from an EMBL/GenBank/DDBJ whole genome shotgun (WGS) entry which is preliminary data.</text>
</comment>